<dbReference type="Pfam" id="PF12666">
    <property type="entry name" value="PrgI"/>
    <property type="match status" value="1"/>
</dbReference>
<evidence type="ECO:0000313" key="2">
    <source>
        <dbReference type="EMBL" id="OGM00124.1"/>
    </source>
</evidence>
<dbReference type="STRING" id="1802424.A2480_03605"/>
<dbReference type="Proteomes" id="UP000176988">
    <property type="component" value="Unassembled WGS sequence"/>
</dbReference>
<evidence type="ECO:0000313" key="3">
    <source>
        <dbReference type="Proteomes" id="UP000176988"/>
    </source>
</evidence>
<accession>A0A1F7WBD6</accession>
<keyword evidence="1" id="KW-0472">Membrane</keyword>
<name>A0A1F7WBD6_9BACT</name>
<dbReference type="EMBL" id="MGFG01000034">
    <property type="protein sequence ID" value="OGM00124.1"/>
    <property type="molecule type" value="Genomic_DNA"/>
</dbReference>
<proteinExistence type="predicted"/>
<organism evidence="2 3">
    <name type="scientific">Candidatus Uhrbacteria bacterium RIFOXYC2_FULL_47_19</name>
    <dbReference type="NCBI Taxonomy" id="1802424"/>
    <lineage>
        <taxon>Bacteria</taxon>
        <taxon>Candidatus Uhriibacteriota</taxon>
    </lineage>
</organism>
<reference evidence="2 3" key="1">
    <citation type="journal article" date="2016" name="Nat. Commun.">
        <title>Thousands of microbial genomes shed light on interconnected biogeochemical processes in an aquifer system.</title>
        <authorList>
            <person name="Anantharaman K."/>
            <person name="Brown C.T."/>
            <person name="Hug L.A."/>
            <person name="Sharon I."/>
            <person name="Castelle C.J."/>
            <person name="Probst A.J."/>
            <person name="Thomas B.C."/>
            <person name="Singh A."/>
            <person name="Wilkins M.J."/>
            <person name="Karaoz U."/>
            <person name="Brodie E.L."/>
            <person name="Williams K.H."/>
            <person name="Hubbard S.S."/>
            <person name="Banfield J.F."/>
        </authorList>
    </citation>
    <scope>NUCLEOTIDE SEQUENCE [LARGE SCALE GENOMIC DNA]</scope>
</reference>
<gene>
    <name evidence="2" type="ORF">A2480_03605</name>
</gene>
<comment type="caution">
    <text evidence="2">The sequence shown here is derived from an EMBL/GenBank/DDBJ whole genome shotgun (WGS) entry which is preliminary data.</text>
</comment>
<protein>
    <recommendedName>
        <fullName evidence="4">PrgI family protein</fullName>
    </recommendedName>
</protein>
<evidence type="ECO:0000256" key="1">
    <source>
        <dbReference type="SAM" id="Phobius"/>
    </source>
</evidence>
<sequence>MRFTVPQFIDVEDKIFGPLTTRQFLIMLVVAGALFIVFKLADFALFVFLAVVMIVFGGVLAFLRVNGQPFHYFLLNLIQTFSKPRLRIWDKTLTDSELKEIVTAPPPAPPPKRLIKERVSTTKLSELTLVVNTGGVYNPDES</sequence>
<keyword evidence="1" id="KW-0812">Transmembrane</keyword>
<dbReference type="AlphaFoldDB" id="A0A1F7WBD6"/>
<keyword evidence="1" id="KW-1133">Transmembrane helix</keyword>
<dbReference type="InterPro" id="IPR024414">
    <property type="entry name" value="Uncharacterised_PrgI"/>
</dbReference>
<feature type="transmembrane region" description="Helical" evidence="1">
    <location>
        <begin position="44"/>
        <end position="63"/>
    </location>
</feature>
<feature type="transmembrane region" description="Helical" evidence="1">
    <location>
        <begin position="21"/>
        <end position="38"/>
    </location>
</feature>
<evidence type="ECO:0008006" key="4">
    <source>
        <dbReference type="Google" id="ProtNLM"/>
    </source>
</evidence>